<dbReference type="Proteomes" id="UP000675747">
    <property type="component" value="Unassembled WGS sequence"/>
</dbReference>
<evidence type="ECO:0000313" key="2">
    <source>
        <dbReference type="EMBL" id="MBS7458582.1"/>
    </source>
</evidence>
<reference evidence="2 3" key="1">
    <citation type="journal article" date="2021" name="Microbiol. Resour. Announc.">
        <title>Draft Genome Sequence of Coralloluteibacterium stylophorae LMG 29479T.</title>
        <authorList>
            <person name="Karlyshev A.V."/>
            <person name="Kudryashova E.B."/>
            <person name="Ariskina E.V."/>
            <person name="Conroy A.P."/>
            <person name="Abidueva E.Y."/>
        </authorList>
    </citation>
    <scope>NUCLEOTIDE SEQUENCE [LARGE SCALE GENOMIC DNA]</scope>
    <source>
        <strain evidence="2 3">LMG 29479</strain>
    </source>
</reference>
<proteinExistence type="predicted"/>
<dbReference type="EMBL" id="JAGQFT020000012">
    <property type="protein sequence ID" value="MBS7458582.1"/>
    <property type="molecule type" value="Genomic_DNA"/>
</dbReference>
<organism evidence="1">
    <name type="scientific">Coralloluteibacterium stylophorae</name>
    <dbReference type="NCBI Taxonomy" id="1776034"/>
    <lineage>
        <taxon>Bacteria</taxon>
        <taxon>Pseudomonadati</taxon>
        <taxon>Pseudomonadota</taxon>
        <taxon>Gammaproteobacteria</taxon>
        <taxon>Lysobacterales</taxon>
        <taxon>Lysobacteraceae</taxon>
        <taxon>Coralloluteibacterium</taxon>
    </lineage>
</organism>
<dbReference type="EMBL" id="JAGQFT010000297">
    <property type="protein sequence ID" value="MBR0564322.1"/>
    <property type="molecule type" value="Genomic_DNA"/>
</dbReference>
<protein>
    <submittedName>
        <fullName evidence="1">Uncharacterized protein</fullName>
    </submittedName>
</protein>
<comment type="caution">
    <text evidence="1">The sequence shown here is derived from an EMBL/GenBank/DDBJ whole genome shotgun (WGS) entry which is preliminary data.</text>
</comment>
<sequence length="52" mass="5809">MPYCTPPNPWGGKSWTDDDYASLGYYLEVCPHGETPGNWKGSGPPDRVPFKH</sequence>
<evidence type="ECO:0000313" key="1">
    <source>
        <dbReference type="EMBL" id="MBR0564322.1"/>
    </source>
</evidence>
<reference evidence="1" key="2">
    <citation type="submission" date="2021-04" db="EMBL/GenBank/DDBJ databases">
        <authorList>
            <person name="Karlyshev A.V."/>
        </authorList>
    </citation>
    <scope>NUCLEOTIDE SEQUENCE</scope>
    <source>
        <strain evidence="1">LMG 29479</strain>
    </source>
</reference>
<dbReference type="AlphaFoldDB" id="A0A8J8AZD0"/>
<accession>A0A8J8AZD0</accession>
<evidence type="ECO:0000313" key="3">
    <source>
        <dbReference type="Proteomes" id="UP000675747"/>
    </source>
</evidence>
<name>A0A8J8AZD0_9GAMM</name>
<dbReference type="RefSeq" id="WP_211928165.1">
    <property type="nucleotide sequence ID" value="NZ_JAGQFT020000012.1"/>
</dbReference>
<keyword evidence="3" id="KW-1185">Reference proteome</keyword>
<gene>
    <name evidence="2" type="ORF">KB893_015690</name>
    <name evidence="1" type="ORF">KB893_17735</name>
</gene>